<dbReference type="Pfam" id="PF05502">
    <property type="entry name" value="Dynactin_p62"/>
    <property type="match status" value="1"/>
</dbReference>
<evidence type="ECO:0000256" key="3">
    <source>
        <dbReference type="ARBA" id="ARBA00004657"/>
    </source>
</evidence>
<feature type="region of interest" description="Disordered" evidence="14">
    <location>
        <begin position="15"/>
        <end position="50"/>
    </location>
</feature>
<evidence type="ECO:0000256" key="2">
    <source>
        <dbReference type="ARBA" id="ARBA00004529"/>
    </source>
</evidence>
<evidence type="ECO:0000256" key="4">
    <source>
        <dbReference type="ARBA" id="ARBA00022490"/>
    </source>
</evidence>
<dbReference type="VEuPathDB" id="FungiDB:SAPIO_CDS5962"/>
<evidence type="ECO:0000313" key="15">
    <source>
        <dbReference type="EMBL" id="KEZ42700.1"/>
    </source>
</evidence>
<evidence type="ECO:0000256" key="13">
    <source>
        <dbReference type="ARBA" id="ARBA00093507"/>
    </source>
</evidence>
<dbReference type="InterPro" id="IPR008603">
    <property type="entry name" value="DCTN4"/>
</dbReference>
<evidence type="ECO:0000256" key="8">
    <source>
        <dbReference type="ARBA" id="ARBA00022990"/>
    </source>
</evidence>
<dbReference type="GeneID" id="27725034"/>
<evidence type="ECO:0000256" key="11">
    <source>
        <dbReference type="ARBA" id="ARBA00034776"/>
    </source>
</evidence>
<protein>
    <recommendedName>
        <fullName evidence="12">Dynactin subunit 4</fullName>
    </recommendedName>
</protein>
<dbReference type="PANTHER" id="PTHR13034:SF2">
    <property type="entry name" value="DYNACTIN SUBUNIT 4"/>
    <property type="match status" value="1"/>
</dbReference>
<dbReference type="RefSeq" id="XP_016642499.1">
    <property type="nucleotide sequence ID" value="XM_016788183.1"/>
</dbReference>
<dbReference type="OrthoDB" id="283815at2759"/>
<keyword evidence="7" id="KW-0832">Ubl conjugation</keyword>
<evidence type="ECO:0000256" key="7">
    <source>
        <dbReference type="ARBA" id="ARBA00022843"/>
    </source>
</evidence>
<evidence type="ECO:0000256" key="12">
    <source>
        <dbReference type="ARBA" id="ARBA00034864"/>
    </source>
</evidence>
<comment type="caution">
    <text evidence="15">The sequence shown here is derived from an EMBL/GenBank/DDBJ whole genome shotgun (WGS) entry which is preliminary data.</text>
</comment>
<feature type="region of interest" description="Disordered" evidence="14">
    <location>
        <begin position="183"/>
        <end position="206"/>
    </location>
</feature>
<reference evidence="15 16" key="1">
    <citation type="journal article" date="2014" name="Genome Announc.">
        <title>Draft genome sequence of the pathogenic fungus Scedosporium apiospermum.</title>
        <authorList>
            <person name="Vandeputte P."/>
            <person name="Ghamrawi S."/>
            <person name="Rechenmann M."/>
            <person name="Iltis A."/>
            <person name="Giraud S."/>
            <person name="Fleury M."/>
            <person name="Thornton C."/>
            <person name="Delhaes L."/>
            <person name="Meyer W."/>
            <person name="Papon N."/>
            <person name="Bouchara J.P."/>
        </authorList>
    </citation>
    <scope>NUCLEOTIDE SEQUENCE [LARGE SCALE GENOMIC DNA]</scope>
    <source>
        <strain evidence="15 16">IHEM 14462</strain>
    </source>
</reference>
<organism evidence="15 16">
    <name type="scientific">Pseudallescheria apiosperma</name>
    <name type="common">Scedosporium apiospermum</name>
    <dbReference type="NCBI Taxonomy" id="563466"/>
    <lineage>
        <taxon>Eukaryota</taxon>
        <taxon>Fungi</taxon>
        <taxon>Dikarya</taxon>
        <taxon>Ascomycota</taxon>
        <taxon>Pezizomycotina</taxon>
        <taxon>Sordariomycetes</taxon>
        <taxon>Hypocreomycetidae</taxon>
        <taxon>Microascales</taxon>
        <taxon>Microascaceae</taxon>
        <taxon>Scedosporium</taxon>
    </lineage>
</organism>
<dbReference type="GO" id="GO:0005869">
    <property type="term" value="C:dynactin complex"/>
    <property type="evidence" value="ECO:0007669"/>
    <property type="project" value="InterPro"/>
</dbReference>
<dbReference type="GO" id="GO:0001725">
    <property type="term" value="C:stress fiber"/>
    <property type="evidence" value="ECO:0007669"/>
    <property type="project" value="UniProtKB-SubCell"/>
</dbReference>
<dbReference type="PANTHER" id="PTHR13034">
    <property type="entry name" value="DYNACTIN P62 SUBUNIT"/>
    <property type="match status" value="1"/>
</dbReference>
<gene>
    <name evidence="15" type="ORF">SAPIO_CDS5962</name>
</gene>
<sequence>MASAAYYTYIQCPCSSASSSRPIDATSPAAPGAHEDEYEDDDRTFDPRAPRSNYSLYPLEHLMYCEDCQQIRCQRCVNEEIVTYYCPSCLFEVPSSNIKSEGNRCTRSCFQCPICIGSPLAITSIDKPPDPTLLAPEGLPTPTTSQYVLTCTYCNWSSSEIDIKFDKPSGLYSQLVKVRNGGQPKLTARDYRERRKEDRSAPPLPDAELDVDLQFAHLKAFYQGQLADINASATGGLSALGDLGFSSPGTLSRIMSLYTGGSLGGKRNLGKSAVMREASTTDDGLKLAQLDESAVVEKLLNGSWYDTVSTEQRDAQPAYTAPLASLDDLRPIPTLLRTKRSKRCPVCRHIITKPDAKVTSTRYRIRLVASHYVPTITIRPLTSPSQAPGTPKVATPSPRTSTLTHVQQPQLLRPGQPAQFILTFKNPIFEEVKVTLGTPPRTPGRFPSKVTVLCPQFTIGANTDMWDDALKDEYKDPSKRHTVAGSTATDDGSGQGVAGKVWERGRNWVSIVVEVIPASLRLDGLRWAKSEGEDVDDGPLREDEDALEIPMFVRVEWEAEPQEVGSAPGRDKNVKEKRELAYWSVLGVGKIMQE</sequence>
<evidence type="ECO:0000256" key="5">
    <source>
        <dbReference type="ARBA" id="ARBA00022499"/>
    </source>
</evidence>
<comment type="subcellular location">
    <subcellularLocation>
        <location evidence="1">Cytoplasm</location>
        <location evidence="1">Cytoskeleton</location>
        <location evidence="1">Microtubule organizing center</location>
        <location evidence="1">Centrosome</location>
    </subcellularLocation>
    <subcellularLocation>
        <location evidence="2">Cytoplasm</location>
        <location evidence="2">Cytoskeleton</location>
        <location evidence="2">Stress fiber</location>
    </subcellularLocation>
    <subcellularLocation>
        <location evidence="3">Cytoplasm</location>
        <location evidence="3">Myofibril</location>
    </subcellularLocation>
</comment>
<comment type="similarity">
    <text evidence="11">Belongs to the dynactin subunit 4 family.</text>
</comment>
<accession>A0A084G5T8</accession>
<dbReference type="HOGENOM" id="CLU_034750_0_0_1"/>
<dbReference type="KEGG" id="sapo:SAPIO_CDS5962"/>
<keyword evidence="6" id="KW-0597">Phosphoprotein</keyword>
<keyword evidence="9" id="KW-0175">Coiled coil</keyword>
<proteinExistence type="inferred from homology"/>
<name>A0A084G5T8_PSEDA</name>
<keyword evidence="5" id="KW-1017">Isopeptide bond</keyword>
<feature type="region of interest" description="Disordered" evidence="14">
    <location>
        <begin position="477"/>
        <end position="498"/>
    </location>
</feature>
<evidence type="ECO:0000256" key="1">
    <source>
        <dbReference type="ARBA" id="ARBA00004300"/>
    </source>
</evidence>
<keyword evidence="16" id="KW-1185">Reference proteome</keyword>
<dbReference type="Proteomes" id="UP000028545">
    <property type="component" value="Unassembled WGS sequence"/>
</dbReference>
<dbReference type="AlphaFoldDB" id="A0A084G5T8"/>
<dbReference type="OMA" id="CGYCMWT"/>
<evidence type="ECO:0000256" key="6">
    <source>
        <dbReference type="ARBA" id="ARBA00022553"/>
    </source>
</evidence>
<evidence type="ECO:0000313" key="16">
    <source>
        <dbReference type="Proteomes" id="UP000028545"/>
    </source>
</evidence>
<keyword evidence="8" id="KW-0007">Acetylation</keyword>
<feature type="region of interest" description="Disordered" evidence="14">
    <location>
        <begin position="379"/>
        <end position="400"/>
    </location>
</feature>
<keyword evidence="10" id="KW-0206">Cytoskeleton</keyword>
<comment type="subunit">
    <text evidence="13">Subunit of dynactin, a multiprotein complex part of a tripartite complex with dynein and a adapter, such as BICDL1, BICD2 or HOOK3. The dynactin complex is built around ACTR1A/ACTB filament and consists of an actin-related filament composed of a shoulder domain, a pointed end and a barbed end. Its length is defined by its flexible shoulder domain. The soulder is composed of 2 DCTN1 subunits, 4 DCTN2 and 2 DCTN3. The 4 DCNT2 (via N-terminus) bind the ACTR1A filament and act as molecular rulers to determine the length. The pointed end is important for binding dynein-dynactin cargo adapters. Consists of 4 subunits: ACTR10, DCNT4, DCTN5 and DCTN6. The barbed end is composed of a CAPZA1:CAPZB heterodimers, which binds ACTR1A/ACTB filament and dynactin and stabilizes dynactin. Interacts with ATP7B, but not ATP7A, in a copper-dependent manner. Interacts with ANK2; this interaction is required for localization at costameres. Interacts with N4BP2L1.</text>
</comment>
<dbReference type="EMBL" id="JOWA01000099">
    <property type="protein sequence ID" value="KEZ42700.1"/>
    <property type="molecule type" value="Genomic_DNA"/>
</dbReference>
<evidence type="ECO:0000256" key="14">
    <source>
        <dbReference type="SAM" id="MobiDB-lite"/>
    </source>
</evidence>
<keyword evidence="4" id="KW-0963">Cytoplasm</keyword>
<feature type="compositionally biased region" description="Basic and acidic residues" evidence="14">
    <location>
        <begin position="187"/>
        <end position="200"/>
    </location>
</feature>
<evidence type="ECO:0000256" key="9">
    <source>
        <dbReference type="ARBA" id="ARBA00023054"/>
    </source>
</evidence>
<evidence type="ECO:0000256" key="10">
    <source>
        <dbReference type="ARBA" id="ARBA00023212"/>
    </source>
</evidence>